<keyword evidence="2" id="KW-0677">Repeat</keyword>
<dbReference type="InterPro" id="IPR001611">
    <property type="entry name" value="Leu-rich_rpt"/>
</dbReference>
<dbReference type="Gene3D" id="3.80.10.10">
    <property type="entry name" value="Ribonuclease Inhibitor"/>
    <property type="match status" value="2"/>
</dbReference>
<name>A0A8C2F3Z2_CYPCA</name>
<evidence type="ECO:0008006" key="7">
    <source>
        <dbReference type="Google" id="ProtNLM"/>
    </source>
</evidence>
<dbReference type="PANTHER" id="PTHR45973">
    <property type="entry name" value="PROTEIN PHOSPHATASE 1 REGULATORY SUBUNIT SDS22-RELATED"/>
    <property type="match status" value="1"/>
</dbReference>
<feature type="compositionally biased region" description="Polar residues" evidence="4">
    <location>
        <begin position="325"/>
        <end position="344"/>
    </location>
</feature>
<feature type="coiled-coil region" evidence="3">
    <location>
        <begin position="198"/>
        <end position="270"/>
    </location>
</feature>
<dbReference type="SMART" id="SM00369">
    <property type="entry name" value="LRR_TYP"/>
    <property type="match status" value="4"/>
</dbReference>
<organism evidence="5 6">
    <name type="scientific">Cyprinus carpio</name>
    <name type="common">Common carp</name>
    <dbReference type="NCBI Taxonomy" id="7962"/>
    <lineage>
        <taxon>Eukaryota</taxon>
        <taxon>Metazoa</taxon>
        <taxon>Chordata</taxon>
        <taxon>Craniata</taxon>
        <taxon>Vertebrata</taxon>
        <taxon>Euteleostomi</taxon>
        <taxon>Actinopterygii</taxon>
        <taxon>Neopterygii</taxon>
        <taxon>Teleostei</taxon>
        <taxon>Ostariophysi</taxon>
        <taxon>Cypriniformes</taxon>
        <taxon>Cyprinidae</taxon>
        <taxon>Cyprininae</taxon>
        <taxon>Cyprinus</taxon>
    </lineage>
</organism>
<evidence type="ECO:0000256" key="4">
    <source>
        <dbReference type="SAM" id="MobiDB-lite"/>
    </source>
</evidence>
<keyword evidence="3" id="KW-0175">Coiled coil</keyword>
<proteinExistence type="predicted"/>
<protein>
    <recommendedName>
        <fullName evidence="7">Centriolin</fullName>
    </recommendedName>
</protein>
<dbReference type="Ensembl" id="ENSCCRT00020054185.1">
    <property type="protein sequence ID" value="ENSCCRP00020049722.1"/>
    <property type="gene ID" value="ENSCCRG00020022138.1"/>
</dbReference>
<dbReference type="AlphaFoldDB" id="A0A8C2F3Z2"/>
<evidence type="ECO:0000256" key="3">
    <source>
        <dbReference type="SAM" id="Coils"/>
    </source>
</evidence>
<evidence type="ECO:0000313" key="6">
    <source>
        <dbReference type="Proteomes" id="UP000694701"/>
    </source>
</evidence>
<dbReference type="InterPro" id="IPR032675">
    <property type="entry name" value="LRR_dom_sf"/>
</dbReference>
<evidence type="ECO:0000256" key="1">
    <source>
        <dbReference type="ARBA" id="ARBA00022614"/>
    </source>
</evidence>
<dbReference type="PROSITE" id="PS51450">
    <property type="entry name" value="LRR"/>
    <property type="match status" value="5"/>
</dbReference>
<dbReference type="Pfam" id="PF14580">
    <property type="entry name" value="LRR_9"/>
    <property type="match status" value="1"/>
</dbReference>
<dbReference type="Proteomes" id="UP000694701">
    <property type="component" value="Unplaced"/>
</dbReference>
<feature type="region of interest" description="Disordered" evidence="4">
    <location>
        <begin position="316"/>
        <end position="355"/>
    </location>
</feature>
<accession>A0A8C2F3Z2</accession>
<dbReference type="SMART" id="SM00365">
    <property type="entry name" value="LRR_SD22"/>
    <property type="match status" value="3"/>
</dbReference>
<sequence length="374" mass="44251">IDKRQYKGTRYITEDLIRRLTKCENFVLLRSLDLSMPTGSDKQFRYIENLDKCERLHVLNLSNNRIERIEKLEKLCQLRELHLSSNRIRKIEGLEHMTNLQVLNLAFNSIEHLPVWMAKKLRSLHTINLQRNKIFSLHEITKLKPLKNLTCLTLAENPISSLPHYHLFLIFHLRSLEMLDEQPISAQEREQAHQRFHMEEVERLEQELEVRAEEIAQLLRERTTALEELERRETLNQNLRQQHQEQQRSREELRIELDTKSELLKQKTVELTRACQKHYELEQELAFHKIDAKFEPLPFYPDTEVEVKNISSESPYIGKSRQKRNITFPSETDSKGAQNQQQPASADLTETDTPGEHAQLRGTKVQVHCTLILY</sequence>
<dbReference type="InterPro" id="IPR003591">
    <property type="entry name" value="Leu-rich_rpt_typical-subtyp"/>
</dbReference>
<reference evidence="5" key="1">
    <citation type="submission" date="2025-08" db="UniProtKB">
        <authorList>
            <consortium name="Ensembl"/>
        </authorList>
    </citation>
    <scope>IDENTIFICATION</scope>
</reference>
<keyword evidence="1" id="KW-0433">Leucine-rich repeat</keyword>
<dbReference type="InterPro" id="IPR050576">
    <property type="entry name" value="Cilia_flagella_integrity"/>
</dbReference>
<dbReference type="SUPFAM" id="SSF52075">
    <property type="entry name" value="Outer arm dynein light chain 1"/>
    <property type="match status" value="1"/>
</dbReference>
<dbReference type="PANTHER" id="PTHR45973:SF36">
    <property type="entry name" value="CENTRIOLIN"/>
    <property type="match status" value="1"/>
</dbReference>
<evidence type="ECO:0000313" key="5">
    <source>
        <dbReference type="Ensembl" id="ENSCCRP00020049722.1"/>
    </source>
</evidence>
<evidence type="ECO:0000256" key="2">
    <source>
        <dbReference type="ARBA" id="ARBA00022737"/>
    </source>
</evidence>